<dbReference type="SMART" id="SM00220">
    <property type="entry name" value="S_TKc"/>
    <property type="match status" value="1"/>
</dbReference>
<dbReference type="GO" id="GO:0004672">
    <property type="term" value="F:protein kinase activity"/>
    <property type="evidence" value="ECO:0007669"/>
    <property type="project" value="InterPro"/>
</dbReference>
<evidence type="ECO:0000313" key="1">
    <source>
        <dbReference type="EMBL" id="KPM02315.1"/>
    </source>
</evidence>
<comment type="caution">
    <text evidence="1">The sequence shown here is derived from an EMBL/GenBank/DDBJ whole genome shotgun (WGS) entry which is preliminary data.</text>
</comment>
<dbReference type="Gene3D" id="1.10.510.10">
    <property type="entry name" value="Transferase(Phosphotransferase) domain 1"/>
    <property type="match status" value="1"/>
</dbReference>
<dbReference type="PROSITE" id="PS50011">
    <property type="entry name" value="PROTEIN_KINASE_DOM"/>
    <property type="match status" value="1"/>
</dbReference>
<dbReference type="GO" id="GO:0005524">
    <property type="term" value="F:ATP binding"/>
    <property type="evidence" value="ECO:0007669"/>
    <property type="project" value="InterPro"/>
</dbReference>
<dbReference type="PANTHER" id="PTHR47907:SF5">
    <property type="entry name" value="AP2 ASSOCIATED KINASE 1"/>
    <property type="match status" value="1"/>
</dbReference>
<reference evidence="1 2" key="1">
    <citation type="journal article" date="2015" name="Parasit. Vectors">
        <title>Draft genome of the scabies mite.</title>
        <authorList>
            <person name="Rider S.D.Jr."/>
            <person name="Morgan M.S."/>
            <person name="Arlian L.G."/>
        </authorList>
    </citation>
    <scope>NUCLEOTIDE SEQUENCE [LARGE SCALE GENOMIC DNA]</scope>
    <source>
        <strain evidence="1">Arlian Lab</strain>
    </source>
</reference>
<dbReference type="InterPro" id="IPR051744">
    <property type="entry name" value="AP2_assoc_SerThr_kinase"/>
</dbReference>
<organism evidence="1 2">
    <name type="scientific">Sarcoptes scabiei</name>
    <name type="common">Itch mite</name>
    <name type="synonym">Acarus scabiei</name>
    <dbReference type="NCBI Taxonomy" id="52283"/>
    <lineage>
        <taxon>Eukaryota</taxon>
        <taxon>Metazoa</taxon>
        <taxon>Ecdysozoa</taxon>
        <taxon>Arthropoda</taxon>
        <taxon>Chelicerata</taxon>
        <taxon>Arachnida</taxon>
        <taxon>Acari</taxon>
        <taxon>Acariformes</taxon>
        <taxon>Sarcoptiformes</taxon>
        <taxon>Astigmata</taxon>
        <taxon>Psoroptidia</taxon>
        <taxon>Sarcoptoidea</taxon>
        <taxon>Sarcoptidae</taxon>
        <taxon>Sarcoptinae</taxon>
        <taxon>Sarcoptes</taxon>
    </lineage>
</organism>
<gene>
    <name evidence="1" type="ORF">QR98_0007240</name>
</gene>
<dbReference type="InterPro" id="IPR011009">
    <property type="entry name" value="Kinase-like_dom_sf"/>
</dbReference>
<dbReference type="AlphaFoldDB" id="A0A131ZVJ9"/>
<dbReference type="InterPro" id="IPR000719">
    <property type="entry name" value="Prot_kinase_dom"/>
</dbReference>
<sequence>MKRFFQRLDNSSSYQRDHLRQQLDQSTNSSSMSGSFLGKVYNIGQYQCVVEDVIAEGGFSLVFLVKANNGIRYALKRLYVNNEQDLANCKREIEIATKLGSHKNIVKLIESTINYCGHDVFEIFILMQFCKGQLLHLMNERIINGFTENEILKILCDLCEAIGRMHSNNPPIIHRDLKVP</sequence>
<dbReference type="Proteomes" id="UP000616769">
    <property type="component" value="Unassembled WGS sequence"/>
</dbReference>
<protein>
    <submittedName>
        <fullName evidence="1">Protein tyrosine kinase-like protein</fullName>
    </submittedName>
</protein>
<proteinExistence type="predicted"/>
<dbReference type="SUPFAM" id="SSF56112">
    <property type="entry name" value="Protein kinase-like (PK-like)"/>
    <property type="match status" value="1"/>
</dbReference>
<evidence type="ECO:0000313" key="2">
    <source>
        <dbReference type="Proteomes" id="UP000616769"/>
    </source>
</evidence>
<name>A0A131ZVJ9_SARSC</name>
<dbReference type="PANTHER" id="PTHR47907">
    <property type="entry name" value="PROTEIN KINASE DOMAIN-CONTAINING PROTEIN"/>
    <property type="match status" value="1"/>
</dbReference>
<dbReference type="EMBL" id="JXLN01001544">
    <property type="protein sequence ID" value="KPM02315.1"/>
    <property type="molecule type" value="Genomic_DNA"/>
</dbReference>
<accession>A0A131ZVJ9</accession>
<keyword evidence="1" id="KW-0418">Kinase</keyword>
<dbReference type="Pfam" id="PF00069">
    <property type="entry name" value="Pkinase"/>
    <property type="match status" value="1"/>
</dbReference>
<keyword evidence="1" id="KW-0808">Transferase</keyword>
<dbReference type="OrthoDB" id="2018507at2759"/>
<dbReference type="VEuPathDB" id="VectorBase:SSCA009895"/>